<evidence type="ECO:0000256" key="6">
    <source>
        <dbReference type="ARBA" id="ARBA00025649"/>
    </source>
</evidence>
<dbReference type="Pfam" id="PF01012">
    <property type="entry name" value="ETF"/>
    <property type="match status" value="1"/>
</dbReference>
<keyword evidence="9" id="KW-1185">Reference proteome</keyword>
<dbReference type="InterPro" id="IPR012255">
    <property type="entry name" value="ETF_b"/>
</dbReference>
<dbReference type="PANTHER" id="PTHR21294">
    <property type="entry name" value="ELECTRON TRANSFER FLAVOPROTEIN BETA-SUBUNIT"/>
    <property type="match status" value="1"/>
</dbReference>
<dbReference type="OrthoDB" id="9804960at2"/>
<dbReference type="SMART" id="SM00893">
    <property type="entry name" value="ETF"/>
    <property type="match status" value="1"/>
</dbReference>
<evidence type="ECO:0000256" key="2">
    <source>
        <dbReference type="ARBA" id="ARBA00007557"/>
    </source>
</evidence>
<dbReference type="PROSITE" id="PS50819">
    <property type="entry name" value="INTEIN_ENDONUCLEASE"/>
    <property type="match status" value="1"/>
</dbReference>
<comment type="cofactor">
    <cofactor evidence="1">
        <name>FAD</name>
        <dbReference type="ChEBI" id="CHEBI:57692"/>
    </cofactor>
</comment>
<dbReference type="InterPro" id="IPR014730">
    <property type="entry name" value="ETF_a/b_N"/>
</dbReference>
<dbReference type="Proteomes" id="UP000321798">
    <property type="component" value="Unassembled WGS sequence"/>
</dbReference>
<keyword evidence="5" id="KW-0249">Electron transport</keyword>
<evidence type="ECO:0000313" key="8">
    <source>
        <dbReference type="EMBL" id="GEP69123.1"/>
    </source>
</evidence>
<evidence type="ECO:0000256" key="1">
    <source>
        <dbReference type="ARBA" id="ARBA00001974"/>
    </source>
</evidence>
<evidence type="ECO:0000313" key="9">
    <source>
        <dbReference type="Proteomes" id="UP000321798"/>
    </source>
</evidence>
<feature type="domain" description="DOD-type homing endonuclease" evidence="7">
    <location>
        <begin position="55"/>
        <end position="129"/>
    </location>
</feature>
<evidence type="ECO:0000256" key="5">
    <source>
        <dbReference type="ARBA" id="ARBA00022982"/>
    </source>
</evidence>
<dbReference type="PANTHER" id="PTHR21294:SF8">
    <property type="entry name" value="ELECTRON TRANSFER FLAVOPROTEIN SUBUNIT BETA"/>
    <property type="match status" value="1"/>
</dbReference>
<evidence type="ECO:0000256" key="4">
    <source>
        <dbReference type="ARBA" id="ARBA00022448"/>
    </source>
</evidence>
<dbReference type="EMBL" id="BKAL01000006">
    <property type="protein sequence ID" value="GEP69123.1"/>
    <property type="molecule type" value="Genomic_DNA"/>
</dbReference>
<comment type="caution">
    <text evidence="8">The sequence shown here is derived from an EMBL/GenBank/DDBJ whole genome shotgun (WGS) entry which is preliminary data.</text>
</comment>
<evidence type="ECO:0000259" key="7">
    <source>
        <dbReference type="PROSITE" id="PS50819"/>
    </source>
</evidence>
<dbReference type="GO" id="GO:0005829">
    <property type="term" value="C:cytosol"/>
    <property type="evidence" value="ECO:0007669"/>
    <property type="project" value="TreeGrafter"/>
</dbReference>
<gene>
    <name evidence="8" type="ORF">CSO01_18380</name>
</gene>
<evidence type="ECO:0000256" key="3">
    <source>
        <dbReference type="ARBA" id="ARBA00011355"/>
    </source>
</evidence>
<dbReference type="InterPro" id="IPR014729">
    <property type="entry name" value="Rossmann-like_a/b/a_fold"/>
</dbReference>
<dbReference type="GO" id="GO:0004519">
    <property type="term" value="F:endonuclease activity"/>
    <property type="evidence" value="ECO:0007669"/>
    <property type="project" value="InterPro"/>
</dbReference>
<comment type="subunit">
    <text evidence="3">Heterodimer of an alpha and a beta subunit.</text>
</comment>
<comment type="similarity">
    <text evidence="2">Belongs to the ETF beta-subunit/FixA family.</text>
</comment>
<dbReference type="GO" id="GO:0009055">
    <property type="term" value="F:electron transfer activity"/>
    <property type="evidence" value="ECO:0007669"/>
    <property type="project" value="InterPro"/>
</dbReference>
<dbReference type="RefSeq" id="WP_146952892.1">
    <property type="nucleotide sequence ID" value="NZ_BAABBJ010000006.1"/>
</dbReference>
<protein>
    <recommendedName>
        <fullName evidence="7">DOD-type homing endonuclease domain-containing protein</fullName>
    </recommendedName>
</protein>
<reference evidence="8 9" key="1">
    <citation type="submission" date="2019-07" db="EMBL/GenBank/DDBJ databases">
        <title>Whole genome shotgun sequence of Cellulomonas soli NBRC 109434.</title>
        <authorList>
            <person name="Hosoyama A."/>
            <person name="Uohara A."/>
            <person name="Ohji S."/>
            <person name="Ichikawa N."/>
        </authorList>
    </citation>
    <scope>NUCLEOTIDE SEQUENCE [LARGE SCALE GENOMIC DNA]</scope>
    <source>
        <strain evidence="8 9">NBRC 109434</strain>
    </source>
</reference>
<dbReference type="AlphaFoldDB" id="A0A512PD32"/>
<keyword evidence="4" id="KW-0813">Transport</keyword>
<comment type="function">
    <text evidence="6">The electron transfer flavoprotein serves as a specific electron acceptor for other dehydrogenases. It transfers the electrons to the main respiratory chain via ETF-ubiquinone oxidoreductase (ETF dehydrogenase).</text>
</comment>
<dbReference type="SUPFAM" id="SSF52402">
    <property type="entry name" value="Adenine nucleotide alpha hydrolases-like"/>
    <property type="match status" value="1"/>
</dbReference>
<name>A0A512PD32_9CELL</name>
<dbReference type="InterPro" id="IPR004042">
    <property type="entry name" value="Intein_endonuc_central"/>
</dbReference>
<sequence>MRAVVVYKWARDPGGATVRGDGSVEWRSPKLVAGEDDHAALAVARQVAETGGGQLVGLTVGDGDASWALARGVAEAVTVPDAPVQADQAATAAVLAAAVQASGGADVVLIGDAEEHAQVPTTLAGHLGVPALLGVLDATVVDGRVQVRRAVDGQVETLTVTGPVVLAVAAEGPEGRAPGMKELLAARKRPVTALAFADLDLAATAGLTETGTRLPEQGTARLFRGDPADTARELVAALRTEGVL</sequence>
<organism evidence="8 9">
    <name type="scientific">Cellulomonas soli</name>
    <dbReference type="NCBI Taxonomy" id="931535"/>
    <lineage>
        <taxon>Bacteria</taxon>
        <taxon>Bacillati</taxon>
        <taxon>Actinomycetota</taxon>
        <taxon>Actinomycetes</taxon>
        <taxon>Micrococcales</taxon>
        <taxon>Cellulomonadaceae</taxon>
        <taxon>Cellulomonas</taxon>
    </lineage>
</organism>
<dbReference type="Gene3D" id="3.40.50.620">
    <property type="entry name" value="HUPs"/>
    <property type="match status" value="1"/>
</dbReference>
<proteinExistence type="inferred from homology"/>
<accession>A0A512PD32</accession>